<dbReference type="RefSeq" id="WP_015752565.1">
    <property type="nucleotide sequence ID" value="NC_013223.1"/>
</dbReference>
<comment type="subcellular location">
    <subcellularLocation>
        <location evidence="1">Cell inner membrane</location>
        <topology evidence="1">Peripheral membrane protein</topology>
        <orientation evidence="1">Cytoplasmic side</orientation>
    </subcellularLocation>
</comment>
<dbReference type="HOGENOM" id="CLU_144811_6_1_7"/>
<keyword evidence="1" id="KW-0472">Membrane</keyword>
<keyword evidence="3" id="KW-1185">Reference proteome</keyword>
<name>C8X4F0_DESRD</name>
<dbReference type="STRING" id="485915.Dret_2140"/>
<evidence type="ECO:0000313" key="3">
    <source>
        <dbReference type="Proteomes" id="UP000001052"/>
    </source>
</evidence>
<gene>
    <name evidence="2" type="ordered locus">Dret_2140</name>
</gene>
<dbReference type="Proteomes" id="UP000001052">
    <property type="component" value="Chromosome"/>
</dbReference>
<dbReference type="AlphaFoldDB" id="C8X4F0"/>
<evidence type="ECO:0000313" key="2">
    <source>
        <dbReference type="EMBL" id="ACV69424.1"/>
    </source>
</evidence>
<comment type="similarity">
    <text evidence="1">Belongs to the UPF0161 family.</text>
</comment>
<organism evidence="2 3">
    <name type="scientific">Desulfohalobium retbaense (strain ATCC 49708 / DSM 5692 / JCM 16813 / HR100)</name>
    <dbReference type="NCBI Taxonomy" id="485915"/>
    <lineage>
        <taxon>Bacteria</taxon>
        <taxon>Pseudomonadati</taxon>
        <taxon>Thermodesulfobacteriota</taxon>
        <taxon>Desulfovibrionia</taxon>
        <taxon>Desulfovibrionales</taxon>
        <taxon>Desulfohalobiaceae</taxon>
        <taxon>Desulfohalobium</taxon>
    </lineage>
</organism>
<protein>
    <recommendedName>
        <fullName evidence="1">Putative membrane protein insertion efficiency factor</fullName>
    </recommendedName>
</protein>
<dbReference type="OrthoDB" id="9801753at2"/>
<dbReference type="PANTHER" id="PTHR33383">
    <property type="entry name" value="MEMBRANE PROTEIN INSERTION EFFICIENCY FACTOR-RELATED"/>
    <property type="match status" value="1"/>
</dbReference>
<keyword evidence="1" id="KW-0997">Cell inner membrane</keyword>
<accession>C8X4F0</accession>
<comment type="function">
    <text evidence="1">Could be involved in insertion of integral membrane proteins into the membrane.</text>
</comment>
<dbReference type="NCBIfam" id="TIGR00278">
    <property type="entry name" value="membrane protein insertion efficiency factor YidD"/>
    <property type="match status" value="1"/>
</dbReference>
<reference evidence="3" key="1">
    <citation type="submission" date="2009-09" db="EMBL/GenBank/DDBJ databases">
        <title>The complete chromosome of Desulfohalobium retbaense DSM 5692.</title>
        <authorList>
            <consortium name="US DOE Joint Genome Institute (JGI-PGF)"/>
            <person name="Lucas S."/>
            <person name="Copeland A."/>
            <person name="Lapidus A."/>
            <person name="Glavina del Rio T."/>
            <person name="Dalin E."/>
            <person name="Tice H."/>
            <person name="Bruce D."/>
            <person name="Goodwin L."/>
            <person name="Pitluck S."/>
            <person name="Kyrpides N."/>
            <person name="Mavromatis K."/>
            <person name="Ivanova N."/>
            <person name="Mikhailova N."/>
            <person name="Munk A.C."/>
            <person name="Brettin T."/>
            <person name="Detter J.C."/>
            <person name="Han C."/>
            <person name="Tapia R."/>
            <person name="Larimer F."/>
            <person name="Land M."/>
            <person name="Hauser L."/>
            <person name="Markowitz V."/>
            <person name="Cheng J.-F."/>
            <person name="Hugenholtz P."/>
            <person name="Woyke T."/>
            <person name="Wu D."/>
            <person name="Spring S."/>
            <person name="Klenk H.-P."/>
            <person name="Eisen J.A."/>
        </authorList>
    </citation>
    <scope>NUCLEOTIDE SEQUENCE [LARGE SCALE GENOMIC DNA]</scope>
    <source>
        <strain evidence="3">DSM 5692</strain>
    </source>
</reference>
<dbReference type="KEGG" id="drt:Dret_2140"/>
<dbReference type="SMART" id="SM01234">
    <property type="entry name" value="Haemolytic"/>
    <property type="match status" value="1"/>
</dbReference>
<dbReference type="HAMAP" id="MF_00386">
    <property type="entry name" value="UPF0161_YidD"/>
    <property type="match status" value="1"/>
</dbReference>
<dbReference type="PANTHER" id="PTHR33383:SF1">
    <property type="entry name" value="MEMBRANE PROTEIN INSERTION EFFICIENCY FACTOR-RELATED"/>
    <property type="match status" value="1"/>
</dbReference>
<sequence>MRNVIVFLVRAYQVCVSPLFPPRCRFFPTCSEYTIQAVQEHGFWRGGYLAVRRISRCHPFHCGGVDPVPPKKSLSPDSK</sequence>
<evidence type="ECO:0000256" key="1">
    <source>
        <dbReference type="HAMAP-Rule" id="MF_00386"/>
    </source>
</evidence>
<keyword evidence="1" id="KW-1003">Cell membrane</keyword>
<proteinExistence type="inferred from homology"/>
<dbReference type="Pfam" id="PF01809">
    <property type="entry name" value="YidD"/>
    <property type="match status" value="1"/>
</dbReference>
<dbReference type="GO" id="GO:0005886">
    <property type="term" value="C:plasma membrane"/>
    <property type="evidence" value="ECO:0007669"/>
    <property type="project" value="UniProtKB-SubCell"/>
</dbReference>
<dbReference type="EMBL" id="CP001734">
    <property type="protein sequence ID" value="ACV69424.1"/>
    <property type="molecule type" value="Genomic_DNA"/>
</dbReference>
<reference evidence="2 3" key="2">
    <citation type="journal article" date="2010" name="Stand. Genomic Sci.">
        <title>Complete genome sequence of Desulfohalobium retbaense type strain (HR(100)).</title>
        <authorList>
            <person name="Spring S."/>
            <person name="Nolan M."/>
            <person name="Lapidus A."/>
            <person name="Glavina Del Rio T."/>
            <person name="Copeland A."/>
            <person name="Tice H."/>
            <person name="Cheng J.F."/>
            <person name="Lucas S."/>
            <person name="Land M."/>
            <person name="Chen F."/>
            <person name="Bruce D."/>
            <person name="Goodwin L."/>
            <person name="Pitluck S."/>
            <person name="Ivanova N."/>
            <person name="Mavromatis K."/>
            <person name="Mikhailova N."/>
            <person name="Pati A."/>
            <person name="Chen A."/>
            <person name="Palaniappan K."/>
            <person name="Hauser L."/>
            <person name="Chang Y.J."/>
            <person name="Jeffries C.D."/>
            <person name="Munk C."/>
            <person name="Kiss H."/>
            <person name="Chain P."/>
            <person name="Han C."/>
            <person name="Brettin T."/>
            <person name="Detter J.C."/>
            <person name="Schuler E."/>
            <person name="Goker M."/>
            <person name="Rohde M."/>
            <person name="Bristow J."/>
            <person name="Eisen J.A."/>
            <person name="Markowitz V."/>
            <person name="Hugenholtz P."/>
            <person name="Kyrpides N.C."/>
            <person name="Klenk H.P."/>
        </authorList>
    </citation>
    <scope>NUCLEOTIDE SEQUENCE [LARGE SCALE GENOMIC DNA]</scope>
    <source>
        <strain evidence="2 3">DSM 5692</strain>
    </source>
</reference>
<dbReference type="eggNOG" id="COG0759">
    <property type="taxonomic scope" value="Bacteria"/>
</dbReference>
<dbReference type="InterPro" id="IPR002696">
    <property type="entry name" value="Membr_insert_effic_factor_YidD"/>
</dbReference>